<dbReference type="Gene3D" id="3.40.50.300">
    <property type="entry name" value="P-loop containing nucleotide triphosphate hydrolases"/>
    <property type="match status" value="1"/>
</dbReference>
<gene>
    <name evidence="1" type="ORF">SAMN04488042_101237</name>
</gene>
<reference evidence="1 2" key="1">
    <citation type="submission" date="2016-10" db="EMBL/GenBank/DDBJ databases">
        <authorList>
            <person name="de Groot N.N."/>
        </authorList>
    </citation>
    <scope>NUCLEOTIDE SEQUENCE [LARGE SCALE GENOMIC DNA]</scope>
    <source>
        <strain evidence="1 2">DSM 15283</strain>
    </source>
</reference>
<dbReference type="EMBL" id="FOTQ01000001">
    <property type="protein sequence ID" value="SFL44850.1"/>
    <property type="molecule type" value="Genomic_DNA"/>
</dbReference>
<organism evidence="1 2">
    <name type="scientific">Shimia aestuarii</name>
    <dbReference type="NCBI Taxonomy" id="254406"/>
    <lineage>
        <taxon>Bacteria</taxon>
        <taxon>Pseudomonadati</taxon>
        <taxon>Pseudomonadota</taxon>
        <taxon>Alphaproteobacteria</taxon>
        <taxon>Rhodobacterales</taxon>
        <taxon>Roseobacteraceae</taxon>
    </lineage>
</organism>
<keyword evidence="2" id="KW-1185">Reference proteome</keyword>
<name>A0A1I4HSR2_9RHOB</name>
<dbReference type="Pfam" id="PF03237">
    <property type="entry name" value="Terminase_6N"/>
    <property type="match status" value="1"/>
</dbReference>
<dbReference type="STRING" id="254406.SAMN04488042_101237"/>
<dbReference type="OrthoDB" id="479677at2"/>
<evidence type="ECO:0000313" key="2">
    <source>
        <dbReference type="Proteomes" id="UP000199144"/>
    </source>
</evidence>
<proteinExistence type="predicted"/>
<dbReference type="RefSeq" id="WP_093090117.1">
    <property type="nucleotide sequence ID" value="NZ_FOTQ01000001.1"/>
</dbReference>
<sequence>MSDVNVQINFRPEQARLYSTAARFAVRVVHRRFGKTFQAIAELTADALTTQLGDWRGFYIAPTFKQAKRIAWDYIKQFTRDIPAIQFNEQELRVDFPNGARIQLLGAETYDSLRGQYADRVVLDEAQLIPSPAWKLVIRPMLADRNGRAVIQGTPAGRHNLLFELYEYARTQDDPDWSHHILTVHDTDVLSPNEVKAMQREMSDAEFQQELLCSFNAAIRGAYLAKEMQQAQEQGRITQVKYDSILDTVVSLDLGWSDLMVATFWQNAGTEHRAIYCRAYQHTKLSDMVRDWETLPFPVNHIILPHDGNVTDLSTGTTRKEIVEQASGVPVTIAPRCRQKHEAIEQVRHFLSHAWFDQEDTTTLVEALFGYRSDYDELRRVHKMTPLHSWESHYFDSVQTYVLGMHQAVSPNWGRLPSAFQPRSGRRFG</sequence>
<evidence type="ECO:0000313" key="1">
    <source>
        <dbReference type="EMBL" id="SFL44850.1"/>
    </source>
</evidence>
<dbReference type="Proteomes" id="UP000199144">
    <property type="component" value="Unassembled WGS sequence"/>
</dbReference>
<accession>A0A1I4HSR2</accession>
<dbReference type="AlphaFoldDB" id="A0A1I4HSR2"/>
<protein>
    <submittedName>
        <fullName evidence="1">Terminase-like family protein</fullName>
    </submittedName>
</protein>
<dbReference type="InterPro" id="IPR027417">
    <property type="entry name" value="P-loop_NTPase"/>
</dbReference>